<gene>
    <name evidence="1" type="ORF">SHEWBE_0763</name>
</gene>
<accession>A0A330M0R4</accession>
<dbReference type="AlphaFoldDB" id="A0A330M0R4"/>
<proteinExistence type="predicted"/>
<sequence>MSLSPFTKINRARARLNIMNSSSSTKATLKIINRFIGYPHIESWGSRAGLAMATLEWFIYWVKLGFGHLLTLVNMMEPR</sequence>
<dbReference type="EMBL" id="LS483452">
    <property type="protein sequence ID" value="SQH74740.1"/>
    <property type="molecule type" value="Genomic_DNA"/>
</dbReference>
<evidence type="ECO:0000313" key="2">
    <source>
        <dbReference type="Proteomes" id="UP000250123"/>
    </source>
</evidence>
<name>A0A330M0R4_9GAMM</name>
<dbReference type="KEGG" id="sbk:SHEWBE_0763"/>
<organism evidence="1 2">
    <name type="scientific">Shewanella benthica</name>
    <dbReference type="NCBI Taxonomy" id="43661"/>
    <lineage>
        <taxon>Bacteria</taxon>
        <taxon>Pseudomonadati</taxon>
        <taxon>Pseudomonadota</taxon>
        <taxon>Gammaproteobacteria</taxon>
        <taxon>Alteromonadales</taxon>
        <taxon>Shewanellaceae</taxon>
        <taxon>Shewanella</taxon>
    </lineage>
</organism>
<reference evidence="2" key="1">
    <citation type="submission" date="2018-06" db="EMBL/GenBank/DDBJ databases">
        <authorList>
            <person name="Cea G.-C."/>
            <person name="William W."/>
        </authorList>
    </citation>
    <scope>NUCLEOTIDE SEQUENCE [LARGE SCALE GENOMIC DNA]</scope>
    <source>
        <strain evidence="2">DB21MT-2</strain>
    </source>
</reference>
<dbReference type="Proteomes" id="UP000250123">
    <property type="component" value="Chromosome SHEWBE"/>
</dbReference>
<protein>
    <submittedName>
        <fullName evidence="1">SURF1-like protein</fullName>
    </submittedName>
</protein>
<evidence type="ECO:0000313" key="1">
    <source>
        <dbReference type="EMBL" id="SQH74740.1"/>
    </source>
</evidence>